<evidence type="ECO:0000256" key="2">
    <source>
        <dbReference type="SAM" id="SignalP"/>
    </source>
</evidence>
<evidence type="ECO:0000313" key="4">
    <source>
        <dbReference type="EMBL" id="RCH55675.1"/>
    </source>
</evidence>
<dbReference type="AlphaFoldDB" id="A0A367GRG0"/>
<dbReference type="InterPro" id="IPR027385">
    <property type="entry name" value="Beta-barrel_OMP"/>
</dbReference>
<protein>
    <recommendedName>
        <fullName evidence="3">Outer membrane protein beta-barrel domain-containing protein</fullName>
    </recommendedName>
</protein>
<dbReference type="EMBL" id="QGDC01000003">
    <property type="protein sequence ID" value="RCH55675.1"/>
    <property type="molecule type" value="Genomic_DNA"/>
</dbReference>
<dbReference type="Proteomes" id="UP000253209">
    <property type="component" value="Unassembled WGS sequence"/>
</dbReference>
<feature type="chain" id="PRO_5016737123" description="Outer membrane protein beta-barrel domain-containing protein" evidence="2">
    <location>
        <begin position="23"/>
        <end position="176"/>
    </location>
</feature>
<keyword evidence="5" id="KW-1185">Reference proteome</keyword>
<evidence type="ECO:0000256" key="1">
    <source>
        <dbReference type="ARBA" id="ARBA00022729"/>
    </source>
</evidence>
<evidence type="ECO:0000259" key="3">
    <source>
        <dbReference type="Pfam" id="PF13505"/>
    </source>
</evidence>
<accession>A0A367GRG0</accession>
<proteinExistence type="predicted"/>
<name>A0A367GRG0_9SPHI</name>
<reference evidence="4 5" key="1">
    <citation type="submission" date="2018-05" db="EMBL/GenBank/DDBJ databases">
        <title>Mucilaginibacter hurinus sp. nov., isolated from briquette warehouse soil.</title>
        <authorList>
            <person name="Choi L."/>
        </authorList>
    </citation>
    <scope>NUCLEOTIDE SEQUENCE [LARGE SCALE GENOMIC DNA]</scope>
    <source>
        <strain evidence="4 5">ZR32</strain>
    </source>
</reference>
<feature type="domain" description="Outer membrane protein beta-barrel" evidence="3">
    <location>
        <begin position="9"/>
        <end position="151"/>
    </location>
</feature>
<dbReference type="RefSeq" id="WP_114004590.1">
    <property type="nucleotide sequence ID" value="NZ_QGDC01000003.1"/>
</dbReference>
<gene>
    <name evidence="4" type="ORF">DJ568_07245</name>
</gene>
<dbReference type="Pfam" id="PF13505">
    <property type="entry name" value="OMP_b-brl"/>
    <property type="match status" value="1"/>
</dbReference>
<dbReference type="OrthoDB" id="668980at2"/>
<feature type="signal peptide" evidence="2">
    <location>
        <begin position="1"/>
        <end position="22"/>
    </location>
</feature>
<comment type="caution">
    <text evidence="4">The sequence shown here is derived from an EMBL/GenBank/DDBJ whole genome shotgun (WGS) entry which is preliminary data.</text>
</comment>
<sequence length="176" mass="18088">MKKIFTLAIVSLAALLSSNAYAQDVKKFTIGIGLEGALPVGGLKNAYSVGAGATVRAAFGVTDNSAVTLTSGAIAFIPKDLSIGGQNVDLKAQINIPVKAGYKYFFSDNFYGIGEAGMSFIKTYVPNGAGGTTSVSGSEFTYAPGVGAQFGGFDASLRYEGYSGAGFLGLRLGFNF</sequence>
<evidence type="ECO:0000313" key="5">
    <source>
        <dbReference type="Proteomes" id="UP000253209"/>
    </source>
</evidence>
<organism evidence="4 5">
    <name type="scientific">Mucilaginibacter hurinus</name>
    <dbReference type="NCBI Taxonomy" id="2201324"/>
    <lineage>
        <taxon>Bacteria</taxon>
        <taxon>Pseudomonadati</taxon>
        <taxon>Bacteroidota</taxon>
        <taxon>Sphingobacteriia</taxon>
        <taxon>Sphingobacteriales</taxon>
        <taxon>Sphingobacteriaceae</taxon>
        <taxon>Mucilaginibacter</taxon>
    </lineage>
</organism>
<keyword evidence="1 2" id="KW-0732">Signal</keyword>